<dbReference type="EMBL" id="BARU01042217">
    <property type="protein sequence ID" value="GAH82450.1"/>
    <property type="molecule type" value="Genomic_DNA"/>
</dbReference>
<evidence type="ECO:0000256" key="1">
    <source>
        <dbReference type="ARBA" id="ARBA00005651"/>
    </source>
</evidence>
<dbReference type="Pfam" id="PF03683">
    <property type="entry name" value="UPF0175"/>
    <property type="match status" value="1"/>
</dbReference>
<proteinExistence type="inferred from homology"/>
<reference evidence="2" key="1">
    <citation type="journal article" date="2014" name="Front. Microbiol.">
        <title>High frequency of phylogenetically diverse reductive dehalogenase-homologous genes in deep subseafloor sedimentary metagenomes.</title>
        <authorList>
            <person name="Kawai M."/>
            <person name="Futagami T."/>
            <person name="Toyoda A."/>
            <person name="Takaki Y."/>
            <person name="Nishi S."/>
            <person name="Hori S."/>
            <person name="Arai W."/>
            <person name="Tsubouchi T."/>
            <person name="Morono Y."/>
            <person name="Uchiyama I."/>
            <person name="Ito T."/>
            <person name="Fujiyama A."/>
            <person name="Inagaki F."/>
            <person name="Takami H."/>
        </authorList>
    </citation>
    <scope>NUCLEOTIDE SEQUENCE</scope>
    <source>
        <strain evidence="2">Expedition CK06-06</strain>
    </source>
</reference>
<comment type="caution">
    <text evidence="2">The sequence shown here is derived from an EMBL/GenBank/DDBJ whole genome shotgun (WGS) entry which is preliminary data.</text>
</comment>
<feature type="non-terminal residue" evidence="2">
    <location>
        <position position="1"/>
    </location>
</feature>
<accession>X1JLY7</accession>
<protein>
    <submittedName>
        <fullName evidence="2">Uncharacterized protein</fullName>
    </submittedName>
</protein>
<dbReference type="PANTHER" id="PTHR37525:SF1">
    <property type="entry name" value="UPF0175 PROTEIN SSL1255"/>
    <property type="match status" value="1"/>
</dbReference>
<gene>
    <name evidence="2" type="ORF">S03H2_64911</name>
</gene>
<comment type="similarity">
    <text evidence="1">Belongs to the UPF0175 family.</text>
</comment>
<dbReference type="PANTHER" id="PTHR37525">
    <property type="entry name" value="UPF0175 PROTEIN SSL1255"/>
    <property type="match status" value="1"/>
</dbReference>
<dbReference type="InterPro" id="IPR005368">
    <property type="entry name" value="UPF0175"/>
</dbReference>
<evidence type="ECO:0000313" key="2">
    <source>
        <dbReference type="EMBL" id="GAH82450.1"/>
    </source>
</evidence>
<dbReference type="InterPro" id="IPR052264">
    <property type="entry name" value="UPF0175_domain"/>
</dbReference>
<organism evidence="2">
    <name type="scientific">marine sediment metagenome</name>
    <dbReference type="NCBI Taxonomy" id="412755"/>
    <lineage>
        <taxon>unclassified sequences</taxon>
        <taxon>metagenomes</taxon>
        <taxon>ecological metagenomes</taxon>
    </lineage>
</organism>
<name>X1JLY7_9ZZZZ</name>
<sequence>AEALRVPPEEKLARLRQELAVRLYQKGLLPFGKARELAGMSKWEFHVLLGDEGIVRRYDVEELKEDLRTLEALG</sequence>
<dbReference type="AlphaFoldDB" id="X1JLY7"/>